<evidence type="ECO:0000256" key="5">
    <source>
        <dbReference type="ARBA" id="ARBA00022598"/>
    </source>
</evidence>
<dbReference type="NCBIfam" id="TIGR00379">
    <property type="entry name" value="cobB"/>
    <property type="match status" value="1"/>
</dbReference>
<reference evidence="12 13" key="1">
    <citation type="submission" date="2020-08" db="EMBL/GenBank/DDBJ databases">
        <title>Oceanospirillum sp. nov. isolated from marine sediment.</title>
        <authorList>
            <person name="Ji X."/>
        </authorList>
    </citation>
    <scope>NUCLEOTIDE SEQUENCE [LARGE SCALE GENOMIC DNA]</scope>
    <source>
        <strain evidence="12 13">D5</strain>
    </source>
</reference>
<evidence type="ECO:0000256" key="6">
    <source>
        <dbReference type="ARBA" id="ARBA00022741"/>
    </source>
</evidence>
<dbReference type="CDD" id="cd05388">
    <property type="entry name" value="CobB_N"/>
    <property type="match status" value="1"/>
</dbReference>
<keyword evidence="8" id="KW-0460">Magnesium</keyword>
<evidence type="ECO:0000313" key="13">
    <source>
        <dbReference type="Proteomes" id="UP000565262"/>
    </source>
</evidence>
<proteinExistence type="inferred from homology"/>
<dbReference type="GO" id="GO:0042242">
    <property type="term" value="F:cobyrinic acid a,c-diamide synthase activity"/>
    <property type="evidence" value="ECO:0007669"/>
    <property type="project" value="InterPro"/>
</dbReference>
<evidence type="ECO:0000256" key="2">
    <source>
        <dbReference type="ARBA" id="ARBA00004953"/>
    </source>
</evidence>
<dbReference type="PANTHER" id="PTHR43873:SF1">
    <property type="entry name" value="COBYRINATE A,C-DIAMIDE SYNTHASE"/>
    <property type="match status" value="1"/>
</dbReference>
<dbReference type="Pfam" id="PF07685">
    <property type="entry name" value="GATase_3"/>
    <property type="match status" value="1"/>
</dbReference>
<dbReference type="Gene3D" id="3.40.50.880">
    <property type="match status" value="1"/>
</dbReference>
<dbReference type="PROSITE" id="PS51274">
    <property type="entry name" value="GATASE_COBBQ"/>
    <property type="match status" value="1"/>
</dbReference>
<feature type="domain" description="CobQ/CobB/MinD/ParA nucleotide binding" evidence="10">
    <location>
        <begin position="15"/>
        <end position="192"/>
    </location>
</feature>
<evidence type="ECO:0000256" key="9">
    <source>
        <dbReference type="ARBA" id="ARBA00022962"/>
    </source>
</evidence>
<sequence length="482" mass="51853">MKNTTTASASCPALFLAAPGSGSGKTTVTAALARAFTQQGKVVRVFKTGPDYLDPQILAQASGQPVEQLDMWMAGEAYCQQMLYQAAQDADLILVEGVMGLFDGEPSSADLAARFNIPLAIVMDVKGMAQTAAAIAMGLANFRDDIQVAGLIANSCGTERHAQLIRDALPESLPLLATLPRDPEVALPERHLGLVQAEEVQEELEQRFNAGVSWLNNQPITELPAAVTFYAAETEQRCVTEDCATETDQSAPDSVKLSQALAGKTVAIARDRAFSFIYDANLRLLNELGAEYRFFSPLTDQILPEADALWLPGGYPELYARQLSENTAMLQTIQAFHQAGKPILAECGGFLYSLETLTDLEDNQYPLLGLLTGHGAMRGKRGCQGMQTAPLPEGEIRAHAHHRSRCFDTDEPIAHGRRQRHPAPGEGIWRSKGLTASYLHLFFPSNPEAIARIFGGDFEQSAASVSSVSSSASAATPSAVCQ</sequence>
<evidence type="ECO:0000256" key="8">
    <source>
        <dbReference type="ARBA" id="ARBA00022842"/>
    </source>
</evidence>
<organism evidence="12 13">
    <name type="scientific">Oceanospirillum sediminis</name>
    <dbReference type="NCBI Taxonomy" id="2760088"/>
    <lineage>
        <taxon>Bacteria</taxon>
        <taxon>Pseudomonadati</taxon>
        <taxon>Pseudomonadota</taxon>
        <taxon>Gammaproteobacteria</taxon>
        <taxon>Oceanospirillales</taxon>
        <taxon>Oceanospirillaceae</taxon>
        <taxon>Oceanospirillum</taxon>
    </lineage>
</organism>
<dbReference type="InterPro" id="IPR004484">
    <property type="entry name" value="CbiA/CobB_synth"/>
</dbReference>
<protein>
    <submittedName>
        <fullName evidence="12">Cobyrinate a,c-diamide synthase</fullName>
    </submittedName>
</protein>
<dbReference type="PANTHER" id="PTHR43873">
    <property type="entry name" value="COBYRINATE A,C-DIAMIDE SYNTHASE"/>
    <property type="match status" value="1"/>
</dbReference>
<keyword evidence="4" id="KW-0169">Cobalamin biosynthesis</keyword>
<dbReference type="InterPro" id="IPR029062">
    <property type="entry name" value="Class_I_gatase-like"/>
</dbReference>
<dbReference type="InterPro" id="IPR002586">
    <property type="entry name" value="CobQ/CobB/MinD/ParA_Nub-bd_dom"/>
</dbReference>
<dbReference type="GO" id="GO:0005524">
    <property type="term" value="F:ATP binding"/>
    <property type="evidence" value="ECO:0007669"/>
    <property type="project" value="UniProtKB-KW"/>
</dbReference>
<dbReference type="Proteomes" id="UP000565262">
    <property type="component" value="Unassembled WGS sequence"/>
</dbReference>
<evidence type="ECO:0000259" key="10">
    <source>
        <dbReference type="Pfam" id="PF01656"/>
    </source>
</evidence>
<dbReference type="NCBIfam" id="NF002204">
    <property type="entry name" value="PRK01077.1"/>
    <property type="match status" value="1"/>
</dbReference>
<evidence type="ECO:0000259" key="11">
    <source>
        <dbReference type="Pfam" id="PF07685"/>
    </source>
</evidence>
<dbReference type="Gene3D" id="3.40.50.300">
    <property type="entry name" value="P-loop containing nucleotide triphosphate hydrolases"/>
    <property type="match status" value="1"/>
</dbReference>
<evidence type="ECO:0000256" key="1">
    <source>
        <dbReference type="ARBA" id="ARBA00001946"/>
    </source>
</evidence>
<evidence type="ECO:0000256" key="7">
    <source>
        <dbReference type="ARBA" id="ARBA00022840"/>
    </source>
</evidence>
<comment type="caution">
    <text evidence="12">The sequence shown here is derived from an EMBL/GenBank/DDBJ whole genome shotgun (WGS) entry which is preliminary data.</text>
</comment>
<comment type="cofactor">
    <cofactor evidence="1">
        <name>Mg(2+)</name>
        <dbReference type="ChEBI" id="CHEBI:18420"/>
    </cofactor>
</comment>
<keyword evidence="9" id="KW-0315">Glutamine amidotransferase</keyword>
<evidence type="ECO:0000256" key="4">
    <source>
        <dbReference type="ARBA" id="ARBA00022573"/>
    </source>
</evidence>
<dbReference type="SUPFAM" id="SSF52317">
    <property type="entry name" value="Class I glutamine amidotransferase-like"/>
    <property type="match status" value="1"/>
</dbReference>
<comment type="similarity">
    <text evidence="3">Belongs to the CobB/CobQ family. CobQ subfamily.</text>
</comment>
<evidence type="ECO:0000256" key="3">
    <source>
        <dbReference type="ARBA" id="ARBA00006205"/>
    </source>
</evidence>
<name>A0A839IXW5_9GAMM</name>
<keyword evidence="5" id="KW-0436">Ligase</keyword>
<accession>A0A839IXW5</accession>
<dbReference type="InterPro" id="IPR011698">
    <property type="entry name" value="GATase_3"/>
</dbReference>
<dbReference type="Pfam" id="PF01656">
    <property type="entry name" value="CbiA"/>
    <property type="match status" value="1"/>
</dbReference>
<dbReference type="InterPro" id="IPR027417">
    <property type="entry name" value="P-loop_NTPase"/>
</dbReference>
<feature type="domain" description="CobB/CobQ-like glutamine amidotransferase" evidence="11">
    <location>
        <begin position="265"/>
        <end position="446"/>
    </location>
</feature>
<gene>
    <name evidence="12" type="ORF">H4O21_22755</name>
</gene>
<keyword evidence="6" id="KW-0547">Nucleotide-binding</keyword>
<dbReference type="GO" id="GO:0009236">
    <property type="term" value="P:cobalamin biosynthetic process"/>
    <property type="evidence" value="ECO:0007669"/>
    <property type="project" value="UniProtKB-KW"/>
</dbReference>
<dbReference type="EMBL" id="JACJFM010000054">
    <property type="protein sequence ID" value="MBB1489434.1"/>
    <property type="molecule type" value="Genomic_DNA"/>
</dbReference>
<keyword evidence="7" id="KW-0067">ATP-binding</keyword>
<dbReference type="CDD" id="cd03130">
    <property type="entry name" value="GATase1_CobB"/>
    <property type="match status" value="1"/>
</dbReference>
<keyword evidence="13" id="KW-1185">Reference proteome</keyword>
<dbReference type="AlphaFoldDB" id="A0A839IXW5"/>
<evidence type="ECO:0000313" key="12">
    <source>
        <dbReference type="EMBL" id="MBB1489434.1"/>
    </source>
</evidence>
<dbReference type="SUPFAM" id="SSF52540">
    <property type="entry name" value="P-loop containing nucleoside triphosphate hydrolases"/>
    <property type="match status" value="1"/>
</dbReference>
<comment type="pathway">
    <text evidence="2">Cofactor biosynthesis; adenosylcobalamin biosynthesis.</text>
</comment>